<organism evidence="1 2">
    <name type="scientific">Roseateles paludis</name>
    <dbReference type="NCBI Taxonomy" id="3145238"/>
    <lineage>
        <taxon>Bacteria</taxon>
        <taxon>Pseudomonadati</taxon>
        <taxon>Pseudomonadota</taxon>
        <taxon>Betaproteobacteria</taxon>
        <taxon>Burkholderiales</taxon>
        <taxon>Sphaerotilaceae</taxon>
        <taxon>Roseateles</taxon>
    </lineage>
</organism>
<protein>
    <submittedName>
        <fullName evidence="1">Uncharacterized protein</fullName>
    </submittedName>
</protein>
<gene>
    <name evidence="1" type="ORF">ABDJ85_16695</name>
</gene>
<dbReference type="EMBL" id="JBDPZD010000005">
    <property type="protein sequence ID" value="MEO3693111.1"/>
    <property type="molecule type" value="Genomic_DNA"/>
</dbReference>
<accession>A0ABV0G5V3</accession>
<proteinExistence type="predicted"/>
<sequence>MAAFDPDFADWPWSRPQALEALQRWAGRGRQLKLLALHYEALLQGQPRFVRWRRDYDHLVEAKAIPDDAPEQELPVALLLIDGGEAGVRGLRLLEKARWRGVLFTDQATFSQNWHWFDAVAQRSPDAFPCTTLGL</sequence>
<reference evidence="1 2" key="1">
    <citation type="submission" date="2024-05" db="EMBL/GenBank/DDBJ databases">
        <title>Roseateles sp. DJS-2-20 16S ribosomal RNA gene Genome sequencing and assembly.</title>
        <authorList>
            <person name="Woo H."/>
        </authorList>
    </citation>
    <scope>NUCLEOTIDE SEQUENCE [LARGE SCALE GENOMIC DNA]</scope>
    <source>
        <strain evidence="1 2">DJS-2-20</strain>
    </source>
</reference>
<keyword evidence="2" id="KW-1185">Reference proteome</keyword>
<dbReference type="RefSeq" id="WP_347705926.1">
    <property type="nucleotide sequence ID" value="NZ_JBDPZD010000005.1"/>
</dbReference>
<evidence type="ECO:0000313" key="2">
    <source>
        <dbReference type="Proteomes" id="UP001495147"/>
    </source>
</evidence>
<comment type="caution">
    <text evidence="1">The sequence shown here is derived from an EMBL/GenBank/DDBJ whole genome shotgun (WGS) entry which is preliminary data.</text>
</comment>
<evidence type="ECO:0000313" key="1">
    <source>
        <dbReference type="EMBL" id="MEO3693111.1"/>
    </source>
</evidence>
<name>A0ABV0G5V3_9BURK</name>
<dbReference type="Proteomes" id="UP001495147">
    <property type="component" value="Unassembled WGS sequence"/>
</dbReference>